<dbReference type="EMBL" id="CP016503">
    <property type="protein sequence ID" value="ANV97983.1"/>
    <property type="molecule type" value="Genomic_DNA"/>
</dbReference>
<sequence>MKLSRLKAIAQMFGGYQQMYSLRRVEENLFCLCLDFDTFYLDMTRGRSAIFVSEAKILGNVYQSAFDLALLRYCSRSKIERVSVDGNNRILVFEFWYVLPYKQEKMYLHFECTGRYTNVILCDSAYRIVDCLHHITQGVRVIRPKAPFVPLPQPQECVCSEAEPLEGLRDRLGEVCEQRNAQKISTQKANLKLAVQKKYEQTQEMLCALPQEEELQQEADKMQKWGSLILAHLHKLGHFESTINLQDMESGECVEIAFPSKVYAYAQGANYFFAQSKKAKKRLQNLHLQQESLKGKMDFLLKKLAFIDRAESYEALRIFETKTSKRKKEGKKDYESFFLDAFKVSMGRNAKENIKLLQDAKGEDLWLHLQGIPSSHMIIHCGKQAVREEVIAQSAKILAGLNGILDKNIVVDYTKRKFVKIVEGSNVVYAKQKSLRV</sequence>
<evidence type="ECO:0000313" key="1">
    <source>
        <dbReference type="EMBL" id="ANV97983.1"/>
    </source>
</evidence>
<dbReference type="KEGG" id="het:BBW65_03845"/>
<dbReference type="PANTHER" id="PTHR15239">
    <property type="entry name" value="NUCLEAR EXPORT MEDIATOR FACTOR NEMF"/>
    <property type="match status" value="1"/>
</dbReference>
<keyword evidence="2" id="KW-1185">Reference proteome</keyword>
<gene>
    <name evidence="1" type="ORF">BBW65_03845</name>
</gene>
<dbReference type="AlphaFoldDB" id="A0A1B1U5D6"/>
<protein>
    <recommendedName>
        <fullName evidence="3">DUF814 domain-containing protein</fullName>
    </recommendedName>
</protein>
<dbReference type="Gene3D" id="2.30.310.10">
    <property type="entry name" value="ibrinogen binding protein from staphylococcus aureus domain"/>
    <property type="match status" value="1"/>
</dbReference>
<dbReference type="GO" id="GO:0000049">
    <property type="term" value="F:tRNA binding"/>
    <property type="evidence" value="ECO:0007669"/>
    <property type="project" value="TreeGrafter"/>
</dbReference>
<proteinExistence type="predicted"/>
<dbReference type="RefSeq" id="WP_066339970.1">
    <property type="nucleotide sequence ID" value="NZ_CP016503.1"/>
</dbReference>
<dbReference type="Pfam" id="PF05833">
    <property type="entry name" value="NFACT_N"/>
    <property type="match status" value="1"/>
</dbReference>
<dbReference type="PANTHER" id="PTHR15239:SF6">
    <property type="entry name" value="RIBOSOME QUALITY CONTROL COMPLEX SUBUNIT NEMF"/>
    <property type="match status" value="1"/>
</dbReference>
<dbReference type="InterPro" id="IPR051608">
    <property type="entry name" value="RQC_Subunit_NEMF"/>
</dbReference>
<dbReference type="STRING" id="222136.BBW65_03845"/>
<dbReference type="OrthoDB" id="9766163at2"/>
<dbReference type="Proteomes" id="UP000092884">
    <property type="component" value="Chromosome"/>
</dbReference>
<dbReference type="GO" id="GO:0043023">
    <property type="term" value="F:ribosomal large subunit binding"/>
    <property type="evidence" value="ECO:0007669"/>
    <property type="project" value="TreeGrafter"/>
</dbReference>
<dbReference type="GO" id="GO:1990112">
    <property type="term" value="C:RQC complex"/>
    <property type="evidence" value="ECO:0007669"/>
    <property type="project" value="TreeGrafter"/>
</dbReference>
<organism evidence="1 2">
    <name type="scientific">Helicobacter enhydrae</name>
    <dbReference type="NCBI Taxonomy" id="222136"/>
    <lineage>
        <taxon>Bacteria</taxon>
        <taxon>Pseudomonadati</taxon>
        <taxon>Campylobacterota</taxon>
        <taxon>Epsilonproteobacteria</taxon>
        <taxon>Campylobacterales</taxon>
        <taxon>Helicobacteraceae</taxon>
        <taxon>Helicobacter</taxon>
    </lineage>
</organism>
<accession>A0A1B1U5D6</accession>
<name>A0A1B1U5D6_9HELI</name>
<evidence type="ECO:0008006" key="3">
    <source>
        <dbReference type="Google" id="ProtNLM"/>
    </source>
</evidence>
<evidence type="ECO:0000313" key="2">
    <source>
        <dbReference type="Proteomes" id="UP000092884"/>
    </source>
</evidence>
<reference evidence="2" key="1">
    <citation type="submission" date="2016-07" db="EMBL/GenBank/DDBJ databases">
        <authorList>
            <person name="Florea S."/>
            <person name="Webb J.S."/>
            <person name="Jaromczyk J."/>
            <person name="Schardl C.L."/>
        </authorList>
    </citation>
    <scope>NUCLEOTIDE SEQUENCE [LARGE SCALE GENOMIC DNA]</scope>
    <source>
        <strain evidence="2">MIT 01-6242</strain>
    </source>
</reference>
<dbReference type="GO" id="GO:0072344">
    <property type="term" value="P:rescue of stalled ribosome"/>
    <property type="evidence" value="ECO:0007669"/>
    <property type="project" value="TreeGrafter"/>
</dbReference>